<comment type="similarity">
    <text evidence="1 5">Belongs to the FliD family.</text>
</comment>
<evidence type="ECO:0000313" key="8">
    <source>
        <dbReference type="EMBL" id="OAB42942.1"/>
    </source>
</evidence>
<comment type="subunit">
    <text evidence="2 5">Homopentamer.</text>
</comment>
<protein>
    <recommendedName>
        <fullName evidence="5">Flagellar hook-associated protein 2</fullName>
        <shortName evidence="5">HAP2</shortName>
    </recommendedName>
    <alternativeName>
        <fullName evidence="5">Flagellar cap protein</fullName>
    </alternativeName>
</protein>
<sequence>MRITGLSSGMDIDKLVSDMMTAKRVPLDKLYQQKQTLEWKRDNYRQINSQLVDFRNIKLDNYRKGESMNAFKSEVTGDKAAVTAQATATANQVTMEVTVDNIATQGSITSTASLGALVTKNTTLGSLSAEENFNLTVSRTGSATVNLAFTKGDSIDTVIRKINNSTEANVSASFDEATGKITLKSKSYGEEKITFSGKGFTDALKLNSPDIDSNGNPILDSNGDPVAITTGGTKAKVHINGELFEPSGNKLIVNGVTLEFLAKTEVGKSSTITSKVDSSKILETITSFVKDYNEVMNSLNKKVNEERYRDFTPLTDDQKKDMKEEDIKKWEAKAQSGLLKNDEFLKQVTSDMRGSIVNLSSIGITTGEYYEGGKLYINADKLKKAIEDNPDQVTELFLGASGSTGTSQSSKDKGVFNNIYDKMLGSLDQMATRAGTSKYSADITTKFNEQSLMGKELTYLKTRISATATKMTTLEKRYYAQFSAMETAINKLNSQSSSLAGFAAQ</sequence>
<dbReference type="Proteomes" id="UP000076967">
    <property type="component" value="Unassembled WGS sequence"/>
</dbReference>
<reference evidence="8 9" key="1">
    <citation type="submission" date="2016-03" db="EMBL/GenBank/DDBJ databases">
        <title>Draft genome sequence of Paenibacillus glacialis DSM 22343.</title>
        <authorList>
            <person name="Shin S.-K."/>
            <person name="Yi H."/>
        </authorList>
    </citation>
    <scope>NUCLEOTIDE SEQUENCE [LARGE SCALE GENOMIC DNA]</scope>
    <source>
        <strain evidence="8 9">DSM 22343</strain>
    </source>
</reference>
<dbReference type="InterPro" id="IPR010809">
    <property type="entry name" value="FliD_C"/>
</dbReference>
<proteinExistence type="inferred from homology"/>
<evidence type="ECO:0000259" key="7">
    <source>
        <dbReference type="Pfam" id="PF07195"/>
    </source>
</evidence>
<dbReference type="Pfam" id="PF02465">
    <property type="entry name" value="FliD_N"/>
    <property type="match status" value="1"/>
</dbReference>
<dbReference type="EMBL" id="LVJH01000017">
    <property type="protein sequence ID" value="OAB42942.1"/>
    <property type="molecule type" value="Genomic_DNA"/>
</dbReference>
<comment type="caution">
    <text evidence="8">The sequence shown here is derived from an EMBL/GenBank/DDBJ whole genome shotgun (WGS) entry which is preliminary data.</text>
</comment>
<keyword evidence="4 5" id="KW-0975">Bacterial flagellum</keyword>
<dbReference type="GO" id="GO:0005576">
    <property type="term" value="C:extracellular region"/>
    <property type="evidence" value="ECO:0007669"/>
    <property type="project" value="UniProtKB-SubCell"/>
</dbReference>
<dbReference type="GO" id="GO:0009424">
    <property type="term" value="C:bacterial-type flagellum hook"/>
    <property type="evidence" value="ECO:0007669"/>
    <property type="project" value="UniProtKB-UniRule"/>
</dbReference>
<feature type="domain" description="Flagellar hook-associated protein 2 C-terminal" evidence="7">
    <location>
        <begin position="232"/>
        <end position="494"/>
    </location>
</feature>
<comment type="subcellular location">
    <subcellularLocation>
        <location evidence="5">Secreted</location>
    </subcellularLocation>
    <subcellularLocation>
        <location evidence="5">Bacterial flagellum</location>
    </subcellularLocation>
</comment>
<evidence type="ECO:0000256" key="2">
    <source>
        <dbReference type="ARBA" id="ARBA00011255"/>
    </source>
</evidence>
<dbReference type="RefSeq" id="WP_068532415.1">
    <property type="nucleotide sequence ID" value="NZ_LVJH01000017.1"/>
</dbReference>
<keyword evidence="5" id="KW-0964">Secreted</keyword>
<evidence type="ECO:0000256" key="4">
    <source>
        <dbReference type="ARBA" id="ARBA00023143"/>
    </source>
</evidence>
<gene>
    <name evidence="8" type="ORF">PGLA_10830</name>
</gene>
<dbReference type="Pfam" id="PF07196">
    <property type="entry name" value="Flagellin_IN"/>
    <property type="match status" value="1"/>
</dbReference>
<organism evidence="8 9">
    <name type="scientific">Paenibacillus glacialis</name>
    <dbReference type="NCBI Taxonomy" id="494026"/>
    <lineage>
        <taxon>Bacteria</taxon>
        <taxon>Bacillati</taxon>
        <taxon>Bacillota</taxon>
        <taxon>Bacilli</taxon>
        <taxon>Bacillales</taxon>
        <taxon>Paenibacillaceae</taxon>
        <taxon>Paenibacillus</taxon>
    </lineage>
</organism>
<name>A0A168L6D3_9BACL</name>
<evidence type="ECO:0000256" key="1">
    <source>
        <dbReference type="ARBA" id="ARBA00009764"/>
    </source>
</evidence>
<evidence type="ECO:0000313" key="9">
    <source>
        <dbReference type="Proteomes" id="UP000076967"/>
    </source>
</evidence>
<dbReference type="Pfam" id="PF07195">
    <property type="entry name" value="FliD_C"/>
    <property type="match status" value="1"/>
</dbReference>
<dbReference type="AlphaFoldDB" id="A0A168L6D3"/>
<evidence type="ECO:0000256" key="3">
    <source>
        <dbReference type="ARBA" id="ARBA00023054"/>
    </source>
</evidence>
<dbReference type="PANTHER" id="PTHR30288">
    <property type="entry name" value="FLAGELLAR CAP/ASSEMBLY PROTEIN FLID"/>
    <property type="match status" value="1"/>
</dbReference>
<feature type="domain" description="Flagellar hook-associated protein 2 N-terminal" evidence="6">
    <location>
        <begin position="8"/>
        <end position="105"/>
    </location>
</feature>
<dbReference type="PANTHER" id="PTHR30288:SF0">
    <property type="entry name" value="FLAGELLAR HOOK-ASSOCIATED PROTEIN 2"/>
    <property type="match status" value="1"/>
</dbReference>
<dbReference type="InterPro" id="IPR010810">
    <property type="entry name" value="Flagellin_hook_IN_motif"/>
</dbReference>
<dbReference type="GO" id="GO:0007155">
    <property type="term" value="P:cell adhesion"/>
    <property type="evidence" value="ECO:0007669"/>
    <property type="project" value="InterPro"/>
</dbReference>
<keyword evidence="9" id="KW-1185">Reference proteome</keyword>
<evidence type="ECO:0000256" key="5">
    <source>
        <dbReference type="RuleBase" id="RU362066"/>
    </source>
</evidence>
<dbReference type="GO" id="GO:0009421">
    <property type="term" value="C:bacterial-type flagellum filament cap"/>
    <property type="evidence" value="ECO:0007669"/>
    <property type="project" value="InterPro"/>
</dbReference>
<dbReference type="InterPro" id="IPR003481">
    <property type="entry name" value="FliD_N"/>
</dbReference>
<keyword evidence="3" id="KW-0175">Coiled coil</keyword>
<evidence type="ECO:0000259" key="6">
    <source>
        <dbReference type="Pfam" id="PF02465"/>
    </source>
</evidence>
<dbReference type="InterPro" id="IPR040026">
    <property type="entry name" value="FliD"/>
</dbReference>
<dbReference type="OrthoDB" id="9776025at2"/>
<dbReference type="GO" id="GO:0071973">
    <property type="term" value="P:bacterial-type flagellum-dependent cell motility"/>
    <property type="evidence" value="ECO:0007669"/>
    <property type="project" value="TreeGrafter"/>
</dbReference>
<dbReference type="STRING" id="494026.PGLA_10830"/>
<comment type="function">
    <text evidence="5">Required for morphogenesis and for the elongation of the flagellar filament by facilitating polymerization of the flagellin monomers at the tip of growing filament. Forms a capping structure, which prevents flagellin subunits (transported through the central channel of the flagellum) from leaking out without polymerization at the distal end.</text>
</comment>
<accession>A0A168L6D3</accession>